<evidence type="ECO:0000313" key="1">
    <source>
        <dbReference type="EMBL" id="ADX85539.1"/>
    </source>
</evidence>
<dbReference type="Proteomes" id="UP000002664">
    <property type="component" value="Chromosome"/>
</dbReference>
<keyword evidence="2" id="KW-1185">Reference proteome</keyword>
<name>F0NBK2_SACI5</name>
<dbReference type="RefSeq" id="WP_014514005.1">
    <property type="nucleotide sequence ID" value="NC_017276.1"/>
</dbReference>
<dbReference type="GeneID" id="12418418"/>
<accession>F0NBK2</accession>
<sequence>MVQICIKGENLIIKLKGFEKVVALKGSLKIPFNCIERVAYVKDLDDTEKEQIYPKMRLGGLSIGEILYGRFTTSLGLAFFATKKLERSIVIYIKCSFPYKIVVIEVSDSETLSELEKKLKNSDSSD</sequence>
<organism evidence="1 2">
    <name type="scientific">Saccharolobus islandicus (strain REY15A)</name>
    <name type="common">Sulfolobus islandicus</name>
    <dbReference type="NCBI Taxonomy" id="930945"/>
    <lineage>
        <taxon>Archaea</taxon>
        <taxon>Thermoproteota</taxon>
        <taxon>Thermoprotei</taxon>
        <taxon>Sulfolobales</taxon>
        <taxon>Sulfolobaceae</taxon>
        <taxon>Saccharolobus</taxon>
    </lineage>
</organism>
<dbReference type="EMBL" id="CP002425">
    <property type="protein sequence ID" value="ADX85539.1"/>
    <property type="molecule type" value="Genomic_DNA"/>
</dbReference>
<reference evidence="1 2" key="1">
    <citation type="journal article" date="2011" name="J. Bacteriol.">
        <title>Genome analyses of icelandic strains of Sulfolobus islandicus, model organisms for genetic and virus-host interaction studies.</title>
        <authorList>
            <person name="Guo L."/>
            <person name="Brugger K."/>
            <person name="Liu C."/>
            <person name="Shah S.A."/>
            <person name="Zheng H."/>
            <person name="Zhu Y."/>
            <person name="Wang S."/>
            <person name="Lillestol R.K."/>
            <person name="Chen L."/>
            <person name="Frank J."/>
            <person name="Prangishvili D."/>
            <person name="Paulin L."/>
            <person name="She Q."/>
            <person name="Huang L."/>
            <person name="Garrett R.A."/>
        </authorList>
    </citation>
    <scope>NUCLEOTIDE SEQUENCE [LARGE SCALE GENOMIC DNA]</scope>
    <source>
        <strain evidence="1 2">REY15A</strain>
    </source>
</reference>
<protein>
    <submittedName>
        <fullName evidence="1">Uncharacterized protein</fullName>
    </submittedName>
</protein>
<dbReference type="KEGG" id="sir:SiRe_1475"/>
<proteinExistence type="predicted"/>
<dbReference type="AlphaFoldDB" id="F0NBK2"/>
<evidence type="ECO:0000313" key="2">
    <source>
        <dbReference type="Proteomes" id="UP000002664"/>
    </source>
</evidence>
<gene>
    <name evidence="1" type="ordered locus">SiRe_1475</name>
</gene>
<dbReference type="HOGENOM" id="CLU_1976639_0_0_2"/>